<accession>A0A7C5DFP1</accession>
<name>A0A7C5DFP1_9CHLB</name>
<dbReference type="GO" id="GO:0016765">
    <property type="term" value="F:transferase activity, transferring alkyl or aryl (other than methyl) groups"/>
    <property type="evidence" value="ECO:0007669"/>
    <property type="project" value="InterPro"/>
</dbReference>
<feature type="transmembrane region" description="Helical" evidence="7">
    <location>
        <begin position="21"/>
        <end position="39"/>
    </location>
</feature>
<feature type="transmembrane region" description="Helical" evidence="7">
    <location>
        <begin position="158"/>
        <end position="179"/>
    </location>
</feature>
<dbReference type="EMBL" id="DRSQ01000147">
    <property type="protein sequence ID" value="HHE32408.1"/>
    <property type="molecule type" value="Genomic_DNA"/>
</dbReference>
<keyword evidence="2" id="KW-1003">Cell membrane</keyword>
<dbReference type="InterPro" id="IPR000537">
    <property type="entry name" value="UbiA_prenyltransferase"/>
</dbReference>
<dbReference type="InterPro" id="IPR006372">
    <property type="entry name" value="Chl_synth"/>
</dbReference>
<dbReference type="NCBIfam" id="TIGR01476">
    <property type="entry name" value="chlor_syn_BchG"/>
    <property type="match status" value="1"/>
</dbReference>
<dbReference type="PANTHER" id="PTHR42723">
    <property type="entry name" value="CHLOROPHYLL SYNTHASE"/>
    <property type="match status" value="1"/>
</dbReference>
<keyword evidence="4 7" id="KW-1133">Transmembrane helix</keyword>
<dbReference type="Pfam" id="PF01040">
    <property type="entry name" value="UbiA"/>
    <property type="match status" value="1"/>
</dbReference>
<proteinExistence type="predicted"/>
<evidence type="ECO:0000256" key="6">
    <source>
        <dbReference type="ARBA" id="ARBA00023171"/>
    </source>
</evidence>
<dbReference type="Proteomes" id="UP000886058">
    <property type="component" value="Unassembled WGS sequence"/>
</dbReference>
<keyword evidence="3 7" id="KW-0812">Transmembrane</keyword>
<protein>
    <submittedName>
        <fullName evidence="8">Bacteriochlorophyll c synthase</fullName>
    </submittedName>
</protein>
<feature type="transmembrane region" description="Helical" evidence="7">
    <location>
        <begin position="223"/>
        <end position="246"/>
    </location>
</feature>
<evidence type="ECO:0000256" key="3">
    <source>
        <dbReference type="ARBA" id="ARBA00022692"/>
    </source>
</evidence>
<feature type="transmembrane region" description="Helical" evidence="7">
    <location>
        <begin position="128"/>
        <end position="146"/>
    </location>
</feature>
<gene>
    <name evidence="8" type="ORF">ENL07_07235</name>
</gene>
<evidence type="ECO:0000256" key="2">
    <source>
        <dbReference type="ARBA" id="ARBA00022475"/>
    </source>
</evidence>
<dbReference type="NCBIfam" id="NF009058">
    <property type="entry name" value="PRK12392.1"/>
    <property type="match status" value="1"/>
</dbReference>
<comment type="caution">
    <text evidence="8">The sequence shown here is derived from an EMBL/GenBank/DDBJ whole genome shotgun (WGS) entry which is preliminary data.</text>
</comment>
<evidence type="ECO:0000256" key="5">
    <source>
        <dbReference type="ARBA" id="ARBA00023136"/>
    </source>
</evidence>
<dbReference type="GO" id="GO:0015995">
    <property type="term" value="P:chlorophyll biosynthetic process"/>
    <property type="evidence" value="ECO:0007669"/>
    <property type="project" value="UniProtKB-KW"/>
</dbReference>
<evidence type="ECO:0000256" key="1">
    <source>
        <dbReference type="ARBA" id="ARBA00004141"/>
    </source>
</evidence>
<dbReference type="InterPro" id="IPR044878">
    <property type="entry name" value="UbiA_sf"/>
</dbReference>
<keyword evidence="6" id="KW-0149">Chlorophyll biosynthesis</keyword>
<evidence type="ECO:0000313" key="8">
    <source>
        <dbReference type="EMBL" id="HHE32408.1"/>
    </source>
</evidence>
<organism evidence="8">
    <name type="scientific">Chlorobaculum parvum</name>
    <dbReference type="NCBI Taxonomy" id="274539"/>
    <lineage>
        <taxon>Bacteria</taxon>
        <taxon>Pseudomonadati</taxon>
        <taxon>Chlorobiota</taxon>
        <taxon>Chlorobiia</taxon>
        <taxon>Chlorobiales</taxon>
        <taxon>Chlorobiaceae</taxon>
        <taxon>Chlorobaculum</taxon>
    </lineage>
</organism>
<feature type="transmembrane region" description="Helical" evidence="7">
    <location>
        <begin position="252"/>
        <end position="269"/>
    </location>
</feature>
<evidence type="ECO:0000256" key="7">
    <source>
        <dbReference type="SAM" id="Phobius"/>
    </source>
</evidence>
<dbReference type="PANTHER" id="PTHR42723:SF1">
    <property type="entry name" value="CHLOROPHYLL SYNTHASE, CHLOROPLASTIC"/>
    <property type="match status" value="1"/>
</dbReference>
<evidence type="ECO:0000256" key="4">
    <source>
        <dbReference type="ARBA" id="ARBA00022989"/>
    </source>
</evidence>
<dbReference type="GO" id="GO:0016020">
    <property type="term" value="C:membrane"/>
    <property type="evidence" value="ECO:0007669"/>
    <property type="project" value="UniProtKB-SubCell"/>
</dbReference>
<feature type="transmembrane region" description="Helical" evidence="7">
    <location>
        <begin position="100"/>
        <end position="122"/>
    </location>
</feature>
<dbReference type="Gene3D" id="1.10.357.140">
    <property type="entry name" value="UbiA prenyltransferase"/>
    <property type="match status" value="1"/>
</dbReference>
<dbReference type="InterPro" id="IPR050475">
    <property type="entry name" value="Prenyltransferase_related"/>
</dbReference>
<comment type="subcellular location">
    <subcellularLocation>
        <location evidence="1">Membrane</location>
        <topology evidence="1">Multi-pass membrane protein</topology>
    </subcellularLocation>
</comment>
<sequence>MSVTTNRSLGFTDKVRAHLEILDPVTWISVFPCLAGGVMASGSMQPTLHDYLLLFLIFLMFGPLGTGFSQSINDLFDLDLDRINEPTRPIPSGRLTKKEALWNSVVVCLMALAIGVFLWLYIGGIRGLIILVSIASGLFVAYIYSAPPLKLKKNIITSAPAVGFSYSFITWFSANALFSDIRPEVYWLSVLNFFMAVALIILNDFKSAEGDKEGGLKSLTVMIGAKNTFLVSFVIIDLVFICFATLEFIWGFYHLVFLMLGGLVLNIVLQIKLYKDPKSGVSFMHNAVSDGFGNAIGQSDVAEHNAYLRFQIANNILFLSNNLFAAGAIGMKYMHG</sequence>
<feature type="transmembrane region" description="Helical" evidence="7">
    <location>
        <begin position="51"/>
        <end position="68"/>
    </location>
</feature>
<dbReference type="AlphaFoldDB" id="A0A7C5DFP1"/>
<keyword evidence="5 7" id="KW-0472">Membrane</keyword>
<reference evidence="8" key="1">
    <citation type="journal article" date="2020" name="mSystems">
        <title>Genome- and Community-Level Interaction Insights into Carbon Utilization and Element Cycling Functions of Hydrothermarchaeota in Hydrothermal Sediment.</title>
        <authorList>
            <person name="Zhou Z."/>
            <person name="Liu Y."/>
            <person name="Xu W."/>
            <person name="Pan J."/>
            <person name="Luo Z.H."/>
            <person name="Li M."/>
        </authorList>
    </citation>
    <scope>NUCLEOTIDE SEQUENCE [LARGE SCALE GENOMIC DNA]</scope>
    <source>
        <strain evidence="8">HyVt-633</strain>
    </source>
</reference>
<feature type="transmembrane region" description="Helical" evidence="7">
    <location>
        <begin position="185"/>
        <end position="202"/>
    </location>
</feature>